<dbReference type="SUPFAM" id="SSF54637">
    <property type="entry name" value="Thioesterase/thiol ester dehydrase-isomerase"/>
    <property type="match status" value="1"/>
</dbReference>
<dbReference type="PANTHER" id="PTHR21660">
    <property type="entry name" value="THIOESTERASE SUPERFAMILY MEMBER-RELATED"/>
    <property type="match status" value="1"/>
</dbReference>
<dbReference type="CDD" id="cd03443">
    <property type="entry name" value="PaaI_thioesterase"/>
    <property type="match status" value="1"/>
</dbReference>
<protein>
    <submittedName>
        <fullName evidence="4">Uncharacterized domain 1-containing protein</fullName>
    </submittedName>
</protein>
<organism evidence="4 5">
    <name type="scientific">Faecalicatena contorta</name>
    <dbReference type="NCBI Taxonomy" id="39482"/>
    <lineage>
        <taxon>Bacteria</taxon>
        <taxon>Bacillati</taxon>
        <taxon>Bacillota</taxon>
        <taxon>Clostridia</taxon>
        <taxon>Lachnospirales</taxon>
        <taxon>Lachnospiraceae</taxon>
        <taxon>Faecalicatena</taxon>
    </lineage>
</organism>
<dbReference type="EMBL" id="UHJJ01000003">
    <property type="protein sequence ID" value="SUQ13399.1"/>
    <property type="molecule type" value="Genomic_DNA"/>
</dbReference>
<proteinExistence type="inferred from homology"/>
<dbReference type="InterPro" id="IPR029069">
    <property type="entry name" value="HotDog_dom_sf"/>
</dbReference>
<dbReference type="InterPro" id="IPR039298">
    <property type="entry name" value="ACOT13"/>
</dbReference>
<sequence>MDFSQTNSKLYERVSKNFEKQSFLSLIGAKIENVEKGKVSISCESKDILLQQQGLLHGGVITTLADVAGGYAALTTMPENSEVLTVELKINLMRPATTKKVIAIGEVIKVGKILVVVEATVTDEANKILAKMMSTMFATSEKV</sequence>
<dbReference type="Gene3D" id="3.10.129.10">
    <property type="entry name" value="Hotdog Thioesterase"/>
    <property type="match status" value="1"/>
</dbReference>
<evidence type="ECO:0000259" key="3">
    <source>
        <dbReference type="Pfam" id="PF03061"/>
    </source>
</evidence>
<reference evidence="5" key="1">
    <citation type="submission" date="2017-07" db="EMBL/GenBank/DDBJ databases">
        <authorList>
            <person name="Varghese N."/>
            <person name="Submissions S."/>
        </authorList>
    </citation>
    <scope>NUCLEOTIDE SEQUENCE [LARGE SCALE GENOMIC DNA]</scope>
    <source>
        <strain evidence="5">NLAE-zl-C134</strain>
    </source>
</reference>
<dbReference type="Proteomes" id="UP000254051">
    <property type="component" value="Unassembled WGS sequence"/>
</dbReference>
<evidence type="ECO:0000313" key="4">
    <source>
        <dbReference type="EMBL" id="SUQ13399.1"/>
    </source>
</evidence>
<dbReference type="GO" id="GO:0047617">
    <property type="term" value="F:fatty acyl-CoA hydrolase activity"/>
    <property type="evidence" value="ECO:0007669"/>
    <property type="project" value="InterPro"/>
</dbReference>
<evidence type="ECO:0000256" key="1">
    <source>
        <dbReference type="ARBA" id="ARBA00008324"/>
    </source>
</evidence>
<dbReference type="InterPro" id="IPR003736">
    <property type="entry name" value="PAAI_dom"/>
</dbReference>
<keyword evidence="2" id="KW-0378">Hydrolase</keyword>
<evidence type="ECO:0000313" key="5">
    <source>
        <dbReference type="Proteomes" id="UP000254051"/>
    </source>
</evidence>
<dbReference type="NCBIfam" id="TIGR00369">
    <property type="entry name" value="unchar_dom_1"/>
    <property type="match status" value="1"/>
</dbReference>
<gene>
    <name evidence="4" type="ORF">SAMN05216529_103127</name>
</gene>
<evidence type="ECO:0000256" key="2">
    <source>
        <dbReference type="ARBA" id="ARBA00022801"/>
    </source>
</evidence>
<feature type="domain" description="Thioesterase" evidence="3">
    <location>
        <begin position="53"/>
        <end position="127"/>
    </location>
</feature>
<dbReference type="AlphaFoldDB" id="A0A315ZYT9"/>
<keyword evidence="5" id="KW-1185">Reference proteome</keyword>
<dbReference type="InterPro" id="IPR006683">
    <property type="entry name" value="Thioestr_dom"/>
</dbReference>
<dbReference type="OrthoDB" id="337200at2"/>
<dbReference type="PANTHER" id="PTHR21660:SF1">
    <property type="entry name" value="ACYL-COENZYME A THIOESTERASE 13"/>
    <property type="match status" value="1"/>
</dbReference>
<name>A0A315ZYT9_9FIRM</name>
<comment type="similarity">
    <text evidence="1">Belongs to the thioesterase PaaI family.</text>
</comment>
<dbReference type="RefSeq" id="WP_109709392.1">
    <property type="nucleotide sequence ID" value="NZ_QGDS01000003.1"/>
</dbReference>
<accession>A0A315ZYT9</accession>
<dbReference type="Pfam" id="PF03061">
    <property type="entry name" value="4HBT"/>
    <property type="match status" value="1"/>
</dbReference>